<evidence type="ECO:0000256" key="11">
    <source>
        <dbReference type="ARBA" id="ARBA00022989"/>
    </source>
</evidence>
<evidence type="ECO:0000256" key="4">
    <source>
        <dbReference type="ARBA" id="ARBA00017980"/>
    </source>
</evidence>
<name>A0A6P8ER87_CLUHA</name>
<dbReference type="GO" id="GO:0007339">
    <property type="term" value="P:binding of sperm to zona pellucida"/>
    <property type="evidence" value="ECO:0007669"/>
    <property type="project" value="TreeGrafter"/>
</dbReference>
<dbReference type="Proteomes" id="UP000515152">
    <property type="component" value="Chromosome 21"/>
</dbReference>
<evidence type="ECO:0000256" key="3">
    <source>
        <dbReference type="ARBA" id="ARBA00006735"/>
    </source>
</evidence>
<dbReference type="PROSITE" id="PS51034">
    <property type="entry name" value="ZP_2"/>
    <property type="match status" value="1"/>
</dbReference>
<evidence type="ECO:0000256" key="10">
    <source>
        <dbReference type="ARBA" id="ARBA00022729"/>
    </source>
</evidence>
<dbReference type="PANTHER" id="PTHR11576">
    <property type="entry name" value="ZONA PELLUCIDA SPERM-BINDING PROTEIN 3"/>
    <property type="match status" value="1"/>
</dbReference>
<dbReference type="InterPro" id="IPR048290">
    <property type="entry name" value="ZP_chr"/>
</dbReference>
<feature type="region of interest" description="Disordered" evidence="16">
    <location>
        <begin position="85"/>
        <end position="146"/>
    </location>
</feature>
<evidence type="ECO:0000313" key="21">
    <source>
        <dbReference type="RefSeq" id="XP_031414494.1"/>
    </source>
</evidence>
<proteinExistence type="inferred from homology"/>
<dbReference type="KEGG" id="char:105911758"/>
<dbReference type="RefSeq" id="XP_031414494.1">
    <property type="nucleotide sequence ID" value="XM_031558634.2"/>
</dbReference>
<sequence>MTKQTLRTACVVFVFLGLFCDAQQWNMPMLFRGLNKPSSLSDLSQAILETNQLELSRPAQNISVVTPEPHQLDPDLALVDSAKPAQFQPRGRQPLRYRPNPMRIAQGSKTLEPKQPVVAQGPLEPYKPGQPRERSRPQEPAKEPSLDWVKREMLDTNQNLQSLGFKNPLPGPVLNPVTVASKKAPSFELRQPEPAQTVWVECRESSVQVQVYQDLLGNGQFIKPADLTMGGCQAVGLDDQVLVFESELQGCGSEITITEDKLTYKFTLIYNPSPLLDTPIVRTNEATVAVECIYPRKHNVSSSALKPTWVPYASTKETEEVLIFSLHLMTDDWQSERPSSTYFLGGVMNVEASVLQAQHEPLRVFVDSCVATTGPDMNAVPRYSFIENYGCFTDARQTQSNSQFMPRVQDNKLQFQLGTFRFHQQDTGSIYITCHLKATFASTPIDSVHKGCSYSAERSRWMSADGRDEVCGCCDSSCGGRKVRSLDGLTFQGKAVLGPITVQDRPVLERMEASPEIQESPNVSIEVVVLGGVVAAAVVVCLMALGSMLYRRLHKPTIPSCVRT</sequence>
<dbReference type="InterPro" id="IPR001507">
    <property type="entry name" value="ZP_dom"/>
</dbReference>
<organism evidence="20 21">
    <name type="scientific">Clupea harengus</name>
    <name type="common">Atlantic herring</name>
    <dbReference type="NCBI Taxonomy" id="7950"/>
    <lineage>
        <taxon>Eukaryota</taxon>
        <taxon>Metazoa</taxon>
        <taxon>Chordata</taxon>
        <taxon>Craniata</taxon>
        <taxon>Vertebrata</taxon>
        <taxon>Euteleostomi</taxon>
        <taxon>Actinopterygii</taxon>
        <taxon>Neopterygii</taxon>
        <taxon>Teleostei</taxon>
        <taxon>Clupei</taxon>
        <taxon>Clupeiformes</taxon>
        <taxon>Clupeoidei</taxon>
        <taxon>Clupeidae</taxon>
        <taxon>Clupea</taxon>
    </lineage>
</organism>
<keyword evidence="5" id="KW-1003">Cell membrane</keyword>
<dbReference type="GO" id="GO:0005886">
    <property type="term" value="C:plasma membrane"/>
    <property type="evidence" value="ECO:0007669"/>
    <property type="project" value="UniProtKB-SubCell"/>
</dbReference>
<keyword evidence="11 17" id="KW-1133">Transmembrane helix</keyword>
<evidence type="ECO:0000256" key="9">
    <source>
        <dbReference type="ARBA" id="ARBA00022692"/>
    </source>
</evidence>
<keyword evidence="8" id="KW-0165">Cleavage on pair of basic residues</keyword>
<evidence type="ECO:0000256" key="8">
    <source>
        <dbReference type="ARBA" id="ARBA00022685"/>
    </source>
</evidence>
<keyword evidence="12 17" id="KW-0472">Membrane</keyword>
<evidence type="ECO:0000256" key="7">
    <source>
        <dbReference type="ARBA" id="ARBA00022530"/>
    </source>
</evidence>
<dbReference type="Gene3D" id="2.60.40.4100">
    <property type="entry name" value="Zona pellucida, ZP-C domain"/>
    <property type="match status" value="1"/>
</dbReference>
<dbReference type="GO" id="GO:0032190">
    <property type="term" value="F:acrosin binding"/>
    <property type="evidence" value="ECO:0007669"/>
    <property type="project" value="TreeGrafter"/>
</dbReference>
<comment type="similarity">
    <text evidence="3">Belongs to the ZP domain family. ZPC subfamily.</text>
</comment>
<dbReference type="FunFam" id="2.60.40.4100:FF:000002">
    <property type="entry name" value="Zona pellucida sperm-binding protein 3"/>
    <property type="match status" value="1"/>
</dbReference>
<feature type="domain" description="ZP" evidence="19">
    <location>
        <begin position="201"/>
        <end position="459"/>
    </location>
</feature>
<dbReference type="PRINTS" id="PR00023">
    <property type="entry name" value="ZPELLUCIDA"/>
</dbReference>
<evidence type="ECO:0000256" key="5">
    <source>
        <dbReference type="ARBA" id="ARBA00022475"/>
    </source>
</evidence>
<reference evidence="21" key="1">
    <citation type="submission" date="2025-08" db="UniProtKB">
        <authorList>
            <consortium name="RefSeq"/>
        </authorList>
    </citation>
    <scope>IDENTIFICATION</scope>
</reference>
<evidence type="ECO:0000256" key="16">
    <source>
        <dbReference type="SAM" id="MobiDB-lite"/>
    </source>
</evidence>
<dbReference type="InterPro" id="IPR055356">
    <property type="entry name" value="ZP-N"/>
</dbReference>
<dbReference type="GO" id="GO:0035803">
    <property type="term" value="P:egg coat formation"/>
    <property type="evidence" value="ECO:0007669"/>
    <property type="project" value="TreeGrafter"/>
</dbReference>
<keyword evidence="13" id="KW-1015">Disulfide bond</keyword>
<evidence type="ECO:0000256" key="1">
    <source>
        <dbReference type="ARBA" id="ARBA00004251"/>
    </source>
</evidence>
<evidence type="ECO:0000256" key="14">
    <source>
        <dbReference type="ARBA" id="ARBA00023180"/>
    </source>
</evidence>
<feature type="transmembrane region" description="Helical" evidence="17">
    <location>
        <begin position="527"/>
        <end position="550"/>
    </location>
</feature>
<protein>
    <recommendedName>
        <fullName evidence="4">Zona pellucida sperm-binding protein 3</fullName>
    </recommendedName>
    <alternativeName>
        <fullName evidence="15">Zona pellucida glycoprotein 3</fullName>
    </alternativeName>
</protein>
<dbReference type="FunFam" id="2.60.40.3210:FF:000001">
    <property type="entry name" value="Zona pellucida sperm-binding protein 3"/>
    <property type="match status" value="1"/>
</dbReference>
<feature type="compositionally biased region" description="Basic and acidic residues" evidence="16">
    <location>
        <begin position="130"/>
        <end position="146"/>
    </location>
</feature>
<dbReference type="PANTHER" id="PTHR11576:SF2">
    <property type="entry name" value="ZONA PELLUCIDA SPERM-BINDING PROTEIN 3"/>
    <property type="match status" value="1"/>
</dbReference>
<evidence type="ECO:0000259" key="19">
    <source>
        <dbReference type="PROSITE" id="PS51034"/>
    </source>
</evidence>
<dbReference type="GO" id="GO:0031012">
    <property type="term" value="C:extracellular matrix"/>
    <property type="evidence" value="ECO:0007669"/>
    <property type="project" value="TreeGrafter"/>
</dbReference>
<dbReference type="Pfam" id="PF23344">
    <property type="entry name" value="ZP-N"/>
    <property type="match status" value="1"/>
</dbReference>
<keyword evidence="7" id="KW-0272">Extracellular matrix</keyword>
<gene>
    <name evidence="21" type="primary">LOC105911758</name>
</gene>
<dbReference type="InterPro" id="IPR042235">
    <property type="entry name" value="ZP-C_dom"/>
</dbReference>
<evidence type="ECO:0000256" key="6">
    <source>
        <dbReference type="ARBA" id="ARBA00022525"/>
    </source>
</evidence>
<keyword evidence="14" id="KW-0325">Glycoprotein</keyword>
<accession>A0A6P8ER87</accession>
<comment type="subcellular location">
    <subcellularLocation>
        <location evidence="1">Cell membrane</location>
        <topology evidence="1">Single-pass type I membrane protein</topology>
    </subcellularLocation>
    <subcellularLocation>
        <location evidence="2">Secreted</location>
        <location evidence="2">Extracellular space</location>
        <location evidence="2">Extracellular matrix</location>
    </subcellularLocation>
</comment>
<dbReference type="Pfam" id="PF00100">
    <property type="entry name" value="Zona_pellucida"/>
    <property type="match status" value="1"/>
</dbReference>
<dbReference type="GO" id="GO:2000344">
    <property type="term" value="P:positive regulation of acrosome reaction"/>
    <property type="evidence" value="ECO:0007669"/>
    <property type="project" value="TreeGrafter"/>
</dbReference>
<keyword evidence="20" id="KW-1185">Reference proteome</keyword>
<evidence type="ECO:0000313" key="20">
    <source>
        <dbReference type="Proteomes" id="UP000515152"/>
    </source>
</evidence>
<dbReference type="GeneID" id="105911758"/>
<keyword evidence="9 17" id="KW-0812">Transmembrane</keyword>
<feature type="chain" id="PRO_5027909710" description="Zona pellucida sperm-binding protein 3" evidence="18">
    <location>
        <begin position="25"/>
        <end position="564"/>
    </location>
</feature>
<dbReference type="Gene3D" id="2.60.40.3210">
    <property type="entry name" value="Zona pellucida, ZP-N domain"/>
    <property type="match status" value="1"/>
</dbReference>
<evidence type="ECO:0000256" key="2">
    <source>
        <dbReference type="ARBA" id="ARBA00004498"/>
    </source>
</evidence>
<dbReference type="InterPro" id="IPR055355">
    <property type="entry name" value="ZP-C"/>
</dbReference>
<evidence type="ECO:0000256" key="17">
    <source>
        <dbReference type="SAM" id="Phobius"/>
    </source>
</evidence>
<evidence type="ECO:0000256" key="15">
    <source>
        <dbReference type="ARBA" id="ARBA00030824"/>
    </source>
</evidence>
<keyword evidence="10 18" id="KW-0732">Signal</keyword>
<keyword evidence="6" id="KW-0964">Secreted</keyword>
<evidence type="ECO:0000256" key="18">
    <source>
        <dbReference type="SAM" id="SignalP"/>
    </source>
</evidence>
<evidence type="ECO:0000256" key="12">
    <source>
        <dbReference type="ARBA" id="ARBA00023136"/>
    </source>
</evidence>
<evidence type="ECO:0000256" key="13">
    <source>
        <dbReference type="ARBA" id="ARBA00023157"/>
    </source>
</evidence>
<dbReference type="AlphaFoldDB" id="A0A6P8ER87"/>
<feature type="signal peptide" evidence="18">
    <location>
        <begin position="1"/>
        <end position="24"/>
    </location>
</feature>
<dbReference type="SMART" id="SM00241">
    <property type="entry name" value="ZP"/>
    <property type="match status" value="1"/>
</dbReference>
<dbReference type="OrthoDB" id="8880842at2759"/>